<keyword evidence="1" id="KW-0812">Transmembrane</keyword>
<evidence type="ECO:0008006" key="4">
    <source>
        <dbReference type="Google" id="ProtNLM"/>
    </source>
</evidence>
<reference evidence="2 3" key="1">
    <citation type="submission" date="2019-12" db="EMBL/GenBank/DDBJ databases">
        <title>Genome sequencing and assembly of endphytes of Porphyra tenera.</title>
        <authorList>
            <person name="Park J.M."/>
            <person name="Shin R."/>
            <person name="Jo S.H."/>
        </authorList>
    </citation>
    <scope>NUCLEOTIDE SEQUENCE [LARGE SCALE GENOMIC DNA]</scope>
    <source>
        <strain evidence="2 3">GPM4</strain>
    </source>
</reference>
<name>A0A857JG74_9ALTE</name>
<keyword evidence="3" id="KW-1185">Reference proteome</keyword>
<feature type="transmembrane region" description="Helical" evidence="1">
    <location>
        <begin position="29"/>
        <end position="52"/>
    </location>
</feature>
<evidence type="ECO:0000313" key="3">
    <source>
        <dbReference type="Proteomes" id="UP000464524"/>
    </source>
</evidence>
<protein>
    <recommendedName>
        <fullName evidence="4">DUF2244 domain-containing protein</fullName>
    </recommendedName>
</protein>
<dbReference type="KEGG" id="pmes:FX988_01215"/>
<evidence type="ECO:0000313" key="2">
    <source>
        <dbReference type="EMBL" id="QHJ10993.1"/>
    </source>
</evidence>
<dbReference type="Pfam" id="PF10003">
    <property type="entry name" value="DUF2244"/>
    <property type="match status" value="1"/>
</dbReference>
<dbReference type="AlphaFoldDB" id="A0A857JG74"/>
<proteinExistence type="predicted"/>
<keyword evidence="1" id="KW-1133">Transmembrane helix</keyword>
<sequence length="165" mass="18991">MVKLTKTAECWVLTLTPNRSANWAQTKRLISVIAFMVMTIGLAWALVGAWLILPFAGIEVGLLWVIFYRVSLFTYQQQVITISKDSIKLQAGTYRPRKNWLFSREQTYLGLIEADSKYDCVQLRFIDDKQHVAFGEFLSQSDRLIALAHLKSVPLQVVSNKWWHA</sequence>
<dbReference type="RefSeq" id="WP_160178787.1">
    <property type="nucleotide sequence ID" value="NZ_CP047656.1"/>
</dbReference>
<feature type="transmembrane region" description="Helical" evidence="1">
    <location>
        <begin position="58"/>
        <end position="75"/>
    </location>
</feature>
<organism evidence="2 3">
    <name type="scientific">Paraglaciecola mesophila</name>
    <dbReference type="NCBI Taxonomy" id="197222"/>
    <lineage>
        <taxon>Bacteria</taxon>
        <taxon>Pseudomonadati</taxon>
        <taxon>Pseudomonadota</taxon>
        <taxon>Gammaproteobacteria</taxon>
        <taxon>Alteromonadales</taxon>
        <taxon>Alteromonadaceae</taxon>
        <taxon>Paraglaciecola</taxon>
    </lineage>
</organism>
<dbReference type="EMBL" id="CP047656">
    <property type="protein sequence ID" value="QHJ10993.1"/>
    <property type="molecule type" value="Genomic_DNA"/>
</dbReference>
<dbReference type="OrthoDB" id="7062615at2"/>
<dbReference type="Proteomes" id="UP000464524">
    <property type="component" value="Chromosome"/>
</dbReference>
<keyword evidence="1" id="KW-0472">Membrane</keyword>
<dbReference type="InterPro" id="IPR019253">
    <property type="entry name" value="DUF2244_TM"/>
</dbReference>
<gene>
    <name evidence="2" type="ORF">FX988_01215</name>
</gene>
<evidence type="ECO:0000256" key="1">
    <source>
        <dbReference type="SAM" id="Phobius"/>
    </source>
</evidence>
<accession>A0A857JG74</accession>